<name>A0A2Z3YMC6_9CORY</name>
<dbReference type="AlphaFoldDB" id="A0A2Z3YMC6"/>
<organism evidence="3 4">
    <name type="scientific">Corynebacterium provencense</name>
    <dbReference type="NCBI Taxonomy" id="1737425"/>
    <lineage>
        <taxon>Bacteria</taxon>
        <taxon>Bacillati</taxon>
        <taxon>Actinomycetota</taxon>
        <taxon>Actinomycetes</taxon>
        <taxon>Mycobacteriales</taxon>
        <taxon>Corynebacteriaceae</taxon>
        <taxon>Corynebacterium</taxon>
    </lineage>
</organism>
<dbReference type="InterPro" id="IPR039374">
    <property type="entry name" value="SIP_fam"/>
</dbReference>
<dbReference type="InterPro" id="IPR017938">
    <property type="entry name" value="Riboflavin_synthase-like_b-brl"/>
</dbReference>
<dbReference type="KEGG" id="cpre:Csp1_04000"/>
<dbReference type="Gene3D" id="2.40.30.10">
    <property type="entry name" value="Translation factors"/>
    <property type="match status" value="1"/>
</dbReference>
<dbReference type="Pfam" id="PF08021">
    <property type="entry name" value="FAD_binding_9"/>
    <property type="match status" value="1"/>
</dbReference>
<protein>
    <submittedName>
        <fullName evidence="3">Vibriobactin utilization protein ViuB</fullName>
    </submittedName>
</protein>
<feature type="region of interest" description="Disordered" evidence="1">
    <location>
        <begin position="265"/>
        <end position="286"/>
    </location>
</feature>
<proteinExistence type="predicted"/>
<dbReference type="PANTHER" id="PTHR30157">
    <property type="entry name" value="FERRIC REDUCTASE, NADPH-DEPENDENT"/>
    <property type="match status" value="1"/>
</dbReference>
<feature type="domain" description="FAD-binding FR-type" evidence="2">
    <location>
        <begin position="17"/>
        <end position="123"/>
    </location>
</feature>
<dbReference type="STRING" id="1737425.GCA_900049755_02237"/>
<evidence type="ECO:0000259" key="2">
    <source>
        <dbReference type="PROSITE" id="PS51384"/>
    </source>
</evidence>
<dbReference type="InterPro" id="IPR039261">
    <property type="entry name" value="FNR_nucleotide-bd"/>
</dbReference>
<dbReference type="InterPro" id="IPR007037">
    <property type="entry name" value="SIP_rossman_dom"/>
</dbReference>
<evidence type="ECO:0000313" key="4">
    <source>
        <dbReference type="Proteomes" id="UP000247696"/>
    </source>
</evidence>
<evidence type="ECO:0000313" key="3">
    <source>
        <dbReference type="EMBL" id="AWT25222.1"/>
    </source>
</evidence>
<gene>
    <name evidence="3" type="primary">viuB_4</name>
    <name evidence="3" type="ORF">Csp1_04000</name>
</gene>
<dbReference type="Pfam" id="PF04954">
    <property type="entry name" value="SIP"/>
    <property type="match status" value="1"/>
</dbReference>
<dbReference type="CDD" id="cd06193">
    <property type="entry name" value="siderophore_interacting"/>
    <property type="match status" value="1"/>
</dbReference>
<reference evidence="4" key="1">
    <citation type="submission" date="2017-11" db="EMBL/GenBank/DDBJ databases">
        <title>Otitis media/interna in a cat caused by the recently described species Corynebacterium provencense.</title>
        <authorList>
            <person name="Kittl S."/>
            <person name="Brodard I."/>
            <person name="Rychener L."/>
            <person name="Jores J."/>
            <person name="Roosje P."/>
            <person name="Gobeli Brawand S."/>
        </authorList>
    </citation>
    <scope>NUCLEOTIDE SEQUENCE [LARGE SCALE GENOMIC DNA]</scope>
    <source>
        <strain evidence="4">17KM38</strain>
    </source>
</reference>
<dbReference type="GO" id="GO:0016491">
    <property type="term" value="F:oxidoreductase activity"/>
    <property type="evidence" value="ECO:0007669"/>
    <property type="project" value="InterPro"/>
</dbReference>
<sequence length="286" mass="30605">METIKSLIRSATVRRPVISPQLTVRVVEDLSPGYVRVTLAEEGPSDGGLAAYTEQLPADAMKLLLPDMTVLRAVTVRRYRPGPGEIDVDIARHDHGVLAEWLSGLRPGERVGATGMRCEWALPAGAGEVDRVVLLADPAGIPAAAAVVESLPAGMPADVVVSVNHPEDATLLPRRDGVDLLVVDDLAEVTAGTLPHLSGHLPGSGAGRVQGWIAAETTTVRHLRGVLRDGWSVARDDLLARAYWTRDVDSTRKDEEEMVKFREAMAAGEDVSDPGLAERISLGDRD</sequence>
<dbReference type="PROSITE" id="PS51384">
    <property type="entry name" value="FAD_FR"/>
    <property type="match status" value="1"/>
</dbReference>
<dbReference type="SUPFAM" id="SSF63380">
    <property type="entry name" value="Riboflavin synthase domain-like"/>
    <property type="match status" value="1"/>
</dbReference>
<dbReference type="PANTHER" id="PTHR30157:SF0">
    <property type="entry name" value="NADPH-DEPENDENT FERRIC-CHELATE REDUCTASE"/>
    <property type="match status" value="1"/>
</dbReference>
<dbReference type="EMBL" id="CP024988">
    <property type="protein sequence ID" value="AWT25222.1"/>
    <property type="molecule type" value="Genomic_DNA"/>
</dbReference>
<dbReference type="InterPro" id="IPR013113">
    <property type="entry name" value="SIP_FAD-bd"/>
</dbReference>
<keyword evidence="4" id="KW-1185">Reference proteome</keyword>
<dbReference type="Proteomes" id="UP000247696">
    <property type="component" value="Chromosome"/>
</dbReference>
<dbReference type="InterPro" id="IPR017927">
    <property type="entry name" value="FAD-bd_FR_type"/>
</dbReference>
<accession>A0A2Z3YMC6</accession>
<dbReference type="Gene3D" id="3.40.50.80">
    <property type="entry name" value="Nucleotide-binding domain of ferredoxin-NADP reductase (FNR) module"/>
    <property type="match status" value="1"/>
</dbReference>
<dbReference type="RefSeq" id="WP_110480948.1">
    <property type="nucleotide sequence ID" value="NZ_CP024988.1"/>
</dbReference>
<evidence type="ECO:0000256" key="1">
    <source>
        <dbReference type="SAM" id="MobiDB-lite"/>
    </source>
</evidence>
<dbReference type="OrthoDB" id="9814826at2"/>